<dbReference type="FunFam" id="3.40.50.970:FF:000022">
    <property type="entry name" value="2-oxoglutarate ferredoxin oxidoreductase alpha subunit"/>
    <property type="match status" value="1"/>
</dbReference>
<dbReference type="Gene3D" id="3.40.50.970">
    <property type="match status" value="1"/>
</dbReference>
<name>A0A5B8RGS5_9ZZZZ</name>
<dbReference type="InterPro" id="IPR019752">
    <property type="entry name" value="Pyrv/ketoisovalerate_OxRed_cat"/>
</dbReference>
<dbReference type="SUPFAM" id="SSF52922">
    <property type="entry name" value="TK C-terminal domain-like"/>
    <property type="match status" value="1"/>
</dbReference>
<reference evidence="6" key="1">
    <citation type="submission" date="2019-06" db="EMBL/GenBank/DDBJ databases">
        <authorList>
            <person name="Murdoch R.W."/>
            <person name="Fathepure B."/>
        </authorList>
    </citation>
    <scope>NUCLEOTIDE SEQUENCE</scope>
</reference>
<dbReference type="GO" id="GO:0006979">
    <property type="term" value="P:response to oxidative stress"/>
    <property type="evidence" value="ECO:0007669"/>
    <property type="project" value="TreeGrafter"/>
</dbReference>
<dbReference type="Gene3D" id="3.40.50.920">
    <property type="match status" value="1"/>
</dbReference>
<dbReference type="InterPro" id="IPR022367">
    <property type="entry name" value="2-oxoacid/accept_OxRdtase_asu"/>
</dbReference>
<dbReference type="Pfam" id="PF02780">
    <property type="entry name" value="Transketolase_C"/>
    <property type="match status" value="1"/>
</dbReference>
<dbReference type="NCBIfam" id="TIGR03710">
    <property type="entry name" value="OAFO_sf"/>
    <property type="match status" value="1"/>
</dbReference>
<dbReference type="AlphaFoldDB" id="A0A5B8RGS5"/>
<evidence type="ECO:0000256" key="1">
    <source>
        <dbReference type="ARBA" id="ARBA00023002"/>
    </source>
</evidence>
<dbReference type="InterPro" id="IPR002880">
    <property type="entry name" value="Pyrv_Fd/Flavodoxin_OxRdtase_N"/>
</dbReference>
<dbReference type="InterPro" id="IPR050722">
    <property type="entry name" value="Pyruvate:ferred/Flavod_OxRd"/>
</dbReference>
<protein>
    <recommendedName>
        <fullName evidence="7">2-oxoglutarate oxidoreductase subunit KorA</fullName>
    </recommendedName>
</protein>
<evidence type="ECO:0000259" key="4">
    <source>
        <dbReference type="Pfam" id="PF01855"/>
    </source>
</evidence>
<evidence type="ECO:0000259" key="5">
    <source>
        <dbReference type="Pfam" id="PF02780"/>
    </source>
</evidence>
<keyword evidence="1" id="KW-0560">Oxidoreductase</keyword>
<gene>
    <name evidence="6" type="ORF">KBTEX_02215</name>
</gene>
<sequence>MPDGSISLAIMGSGGTGVMTAGQLLLSAAGDAGWYGLMTRSFGPQIRGGEAAALLRLSSRPVEAPPDTYRLVLAFDWSNIERFAAEIPIDASTLVLHDPDAGPLPAPIAGAGPRTAEVALKQMAKGIEGGRVNMIALGVLAALAGLPVEPLEARVHQTLARRGEAAVTSGLRCLEEGREAAATLGEPPEPLTAAHTPRWLISGNEATGLGALRGGVRFVAAYPITPATDVLEWLSPQLPRVGGCLVQAEDELASANMCVGASFGGTPSLTATSGPGLALMTETLGLAVASETPMVVVDVMRGGPSTGIPTKSEQGDFDIAVHGLHGDAPHLVVAPNGVTDCINATQWAVSLSEALQTPALVLSDQAMGQGRAIVPEPALRDVDTARRTPSEGEANDYRRYRVTEDGVSPMSLPGMPGGAYTADGLEHGETGTPSSQAAHHQAQLDKRRDKLERHGYGDYWADIEGDGVLAVITWGSITAAAREAVDRLAADGIDVRLISVRLLAPTRPADMARALAGVERALVVEQNHGGQFLAYLRGHYDISAELVAFHRPGPLPMRPGEIVTELRELAKREAA</sequence>
<dbReference type="Pfam" id="PF01855">
    <property type="entry name" value="POR_N"/>
    <property type="match status" value="1"/>
</dbReference>
<dbReference type="InterPro" id="IPR029061">
    <property type="entry name" value="THDP-binding"/>
</dbReference>
<dbReference type="SUPFAM" id="SSF52518">
    <property type="entry name" value="Thiamin diphosphate-binding fold (THDP-binding)"/>
    <property type="match status" value="1"/>
</dbReference>
<dbReference type="Pfam" id="PF01558">
    <property type="entry name" value="POR"/>
    <property type="match status" value="1"/>
</dbReference>
<proteinExistence type="predicted"/>
<evidence type="ECO:0000259" key="3">
    <source>
        <dbReference type="Pfam" id="PF01558"/>
    </source>
</evidence>
<dbReference type="Gene3D" id="3.40.920.10">
    <property type="entry name" value="Pyruvate-ferredoxin oxidoreductase, PFOR, domain III"/>
    <property type="match status" value="1"/>
</dbReference>
<dbReference type="InterPro" id="IPR009014">
    <property type="entry name" value="Transketo_C/PFOR_II"/>
</dbReference>
<evidence type="ECO:0000256" key="2">
    <source>
        <dbReference type="SAM" id="MobiDB-lite"/>
    </source>
</evidence>
<evidence type="ECO:0000313" key="6">
    <source>
        <dbReference type="EMBL" id="QEA05887.1"/>
    </source>
</evidence>
<organism evidence="6">
    <name type="scientific">uncultured organism</name>
    <dbReference type="NCBI Taxonomy" id="155900"/>
    <lineage>
        <taxon>unclassified sequences</taxon>
        <taxon>environmental samples</taxon>
    </lineage>
</organism>
<dbReference type="PANTHER" id="PTHR32154:SF20">
    <property type="entry name" value="2-OXOGLUTARATE OXIDOREDUCTASE SUBUNIT KORA"/>
    <property type="match status" value="1"/>
</dbReference>
<dbReference type="SUPFAM" id="SSF53323">
    <property type="entry name" value="Pyruvate-ferredoxin oxidoreductase, PFOR, domain III"/>
    <property type="match status" value="1"/>
</dbReference>
<dbReference type="CDD" id="cd07034">
    <property type="entry name" value="TPP_PYR_PFOR_IOR-alpha_like"/>
    <property type="match status" value="1"/>
</dbReference>
<dbReference type="PANTHER" id="PTHR32154">
    <property type="entry name" value="PYRUVATE-FLAVODOXIN OXIDOREDUCTASE-RELATED"/>
    <property type="match status" value="1"/>
</dbReference>
<accession>A0A5B8RGS5</accession>
<feature type="domain" description="Pyruvate flavodoxin/ferredoxin oxidoreductase pyrimidine binding" evidence="4">
    <location>
        <begin position="210"/>
        <end position="440"/>
    </location>
</feature>
<evidence type="ECO:0008006" key="7">
    <source>
        <dbReference type="Google" id="ProtNLM"/>
    </source>
</evidence>
<feature type="region of interest" description="Disordered" evidence="2">
    <location>
        <begin position="383"/>
        <end position="440"/>
    </location>
</feature>
<dbReference type="EMBL" id="MN079115">
    <property type="protein sequence ID" value="QEA05887.1"/>
    <property type="molecule type" value="Genomic_DNA"/>
</dbReference>
<feature type="domain" description="Pyruvate/ketoisovalerate oxidoreductase catalytic" evidence="3">
    <location>
        <begin position="14"/>
        <end position="179"/>
    </location>
</feature>
<dbReference type="InterPro" id="IPR033248">
    <property type="entry name" value="Transketolase_C"/>
</dbReference>
<dbReference type="InterPro" id="IPR002869">
    <property type="entry name" value="Pyrv_flavodox_OxRed_cen"/>
</dbReference>
<feature type="domain" description="Transketolase C-terminal" evidence="5">
    <location>
        <begin position="469"/>
        <end position="527"/>
    </location>
</feature>
<dbReference type="GO" id="GO:0016903">
    <property type="term" value="F:oxidoreductase activity, acting on the aldehyde or oxo group of donors"/>
    <property type="evidence" value="ECO:0007669"/>
    <property type="project" value="InterPro"/>
</dbReference>
<feature type="compositionally biased region" description="Basic and acidic residues" evidence="2">
    <location>
        <begin position="383"/>
        <end position="404"/>
    </location>
</feature>